<dbReference type="Pfam" id="PF00004">
    <property type="entry name" value="AAA"/>
    <property type="match status" value="1"/>
</dbReference>
<dbReference type="InterPro" id="IPR003593">
    <property type="entry name" value="AAA+_ATPase"/>
</dbReference>
<evidence type="ECO:0000259" key="1">
    <source>
        <dbReference type="SMART" id="SM00382"/>
    </source>
</evidence>
<feature type="domain" description="AAA+ ATPase" evidence="1">
    <location>
        <begin position="272"/>
        <end position="389"/>
    </location>
</feature>
<dbReference type="PANTHER" id="PTHR43566:SF2">
    <property type="entry name" value="DUF4143 DOMAIN-CONTAINING PROTEIN"/>
    <property type="match status" value="1"/>
</dbReference>
<accession>A0ABM7QIG9</accession>
<organism evidence="2 3">
    <name type="scientific">Allochromatium tepidum</name>
    <dbReference type="NCBI Taxonomy" id="553982"/>
    <lineage>
        <taxon>Bacteria</taxon>
        <taxon>Pseudomonadati</taxon>
        <taxon>Pseudomonadota</taxon>
        <taxon>Gammaproteobacteria</taxon>
        <taxon>Chromatiales</taxon>
        <taxon>Chromatiaceae</taxon>
        <taxon>Allochromatium</taxon>
    </lineage>
</organism>
<evidence type="ECO:0000313" key="2">
    <source>
        <dbReference type="EMBL" id="BCU05545.1"/>
    </source>
</evidence>
<proteinExistence type="predicted"/>
<dbReference type="InterPro" id="IPR041682">
    <property type="entry name" value="AAA_14"/>
</dbReference>
<dbReference type="CDD" id="cd19481">
    <property type="entry name" value="RecA-like_protease"/>
    <property type="match status" value="1"/>
</dbReference>
<dbReference type="InterPro" id="IPR027417">
    <property type="entry name" value="P-loop_NTPase"/>
</dbReference>
<dbReference type="EMBL" id="AP024563">
    <property type="protein sequence ID" value="BCU05545.1"/>
    <property type="molecule type" value="Genomic_DNA"/>
</dbReference>
<dbReference type="InterPro" id="IPR025420">
    <property type="entry name" value="DUF4143"/>
</dbReference>
<dbReference type="Pfam" id="PF13173">
    <property type="entry name" value="AAA_14"/>
    <property type="match status" value="1"/>
</dbReference>
<dbReference type="PANTHER" id="PTHR43566">
    <property type="entry name" value="CONSERVED PROTEIN"/>
    <property type="match status" value="1"/>
</dbReference>
<dbReference type="Pfam" id="PF13635">
    <property type="entry name" value="DUF4143"/>
    <property type="match status" value="1"/>
</dbReference>
<dbReference type="SUPFAM" id="SSF52540">
    <property type="entry name" value="P-loop containing nucleoside triphosphate hydrolases"/>
    <property type="match status" value="2"/>
</dbReference>
<dbReference type="PRINTS" id="PR00830">
    <property type="entry name" value="ENDOLAPTASE"/>
</dbReference>
<dbReference type="InterPro" id="IPR003959">
    <property type="entry name" value="ATPase_AAA_core"/>
</dbReference>
<evidence type="ECO:0000313" key="3">
    <source>
        <dbReference type="Proteomes" id="UP000680679"/>
    </source>
</evidence>
<protein>
    <recommendedName>
        <fullName evidence="1">AAA+ ATPase domain-containing protein</fullName>
    </recommendedName>
</protein>
<reference evidence="2 3" key="1">
    <citation type="submission" date="2021-04" db="EMBL/GenBank/DDBJ databases">
        <title>Complete genome sequencing of Allochromatium tepidum strain NZ.</title>
        <authorList>
            <person name="Tsukatani Y."/>
            <person name="Mori H."/>
        </authorList>
    </citation>
    <scope>NUCLEOTIDE SEQUENCE [LARGE SCALE GENOMIC DNA]</scope>
    <source>
        <strain evidence="2 3">NZ</strain>
    </source>
</reference>
<gene>
    <name evidence="2" type="ORF">Atep_02220</name>
</gene>
<dbReference type="Gene3D" id="3.40.50.300">
    <property type="entry name" value="P-loop containing nucleotide triphosphate hydrolases"/>
    <property type="match status" value="2"/>
</dbReference>
<name>A0ABM7QIG9_9GAMM</name>
<dbReference type="Proteomes" id="UP000680679">
    <property type="component" value="Chromosome"/>
</dbReference>
<dbReference type="SMART" id="SM00382">
    <property type="entry name" value="AAA"/>
    <property type="match status" value="2"/>
</dbReference>
<keyword evidence="3" id="KW-1185">Reference proteome</keyword>
<sequence length="665" mass="75160">MRALERQGHGRLCFYGPPGTGKTAFAEVLAEALDREPVARQASDLLSPYVGETEHNLARLFREIDPRHTVLLLDEVDSFLADRRQAQRSWERPQVNELLQQMERFPGIFVAATNLMAGLDGAALRRFDFKLHFRALTGPQRIALFAREALGDEQAPVPPAYARHLETLQGLTPGDFATVCRQRALLGETLTPEQFLKRLMAEWRLKGRGGAHGLRYWSQGWRIVLERLGHRPCCSTPPLHAEALQIDDDITRLQGMYHHRLQTDRLRLLARSFPVVVVSGARQVGKTTLLRHCFPEYDYVVFDASLDIENARREPDLFLLNHPPPVILDEIQYAPEVVAAIKRRVDRAPERAGQYLLTGSQQWQIPQRLSESLAGRSAFLDLFGFSIPEIVDAPGGWLPGWLEAKDDFLAQARTAGRYEGQLPEWLWRGCLPRAIALETEVIPDFWSGYHRTYVERDARLLGEVDDWQEFGRFVRLMSALTAQEINYSQLGREIGMTPQTARRWLKILEGTYQWFELAAFSGNPTKRVSSRPKGYFADTGLACHHARLSSPRALTSHPLYGALFETAMAGELIKQAAVLPARPVFYHWRSAGGAEVDLILERDGRLHPFEIKLTAAPTRRMASGITAFREAHTHLDVAVGALLCAVDQPRWITEDVMALPWNLLG</sequence>
<feature type="domain" description="AAA+ ATPase" evidence="1">
    <location>
        <begin position="8"/>
        <end position="137"/>
    </location>
</feature>
<dbReference type="RefSeq" id="WP_213379694.1">
    <property type="nucleotide sequence ID" value="NZ_AP024563.1"/>
</dbReference>